<evidence type="ECO:0000256" key="6">
    <source>
        <dbReference type="ARBA" id="ARBA00048617"/>
    </source>
</evidence>
<evidence type="ECO:0000256" key="1">
    <source>
        <dbReference type="ARBA" id="ARBA00004772"/>
    </source>
</evidence>
<reference evidence="9 10" key="1">
    <citation type="submission" date="2023-10" db="EMBL/GenBank/DDBJ databases">
        <authorList>
            <person name="Maclean D."/>
            <person name="Macfadyen A."/>
        </authorList>
    </citation>
    <scope>NUCLEOTIDE SEQUENCE [LARGE SCALE GENOMIC DNA]</scope>
</reference>
<keyword evidence="10" id="KW-1185">Reference proteome</keyword>
<protein>
    <recommendedName>
        <fullName evidence="3 7">Uroporphyrinogen-III synthase</fullName>
        <ecNumber evidence="3 7">4.2.1.75</ecNumber>
    </recommendedName>
</protein>
<evidence type="ECO:0000313" key="9">
    <source>
        <dbReference type="EMBL" id="CAK0733830.1"/>
    </source>
</evidence>
<dbReference type="PANTHER" id="PTHR38042:SF1">
    <property type="entry name" value="UROPORPHYRINOGEN-III SYNTHASE, CHLOROPLASTIC"/>
    <property type="match status" value="1"/>
</dbReference>
<sequence length="331" mass="35039">MLACASMCSRCSCTPCAAEVSTSYSGLLSALHAARGSRCQITGSRVPFCHHLPSIRRARSIHAPCRGIRAASEGSLDQQQKPEVVLTRERGKNGHLMKALQQQGVRVLEMPLVETIPGPDRDQLPAVLQEGAFDWIIITSPEAAAVFLKGWEAAGQPEVNLAVVGAGTGKVFEEARHAPSVAFSPSKANAEHLSAELPLERGRSVLYPASAKAGSTLQEGLQHRDFAVRRLNTYNTVPVESLAEADVAAAREASVAAFASPSALKSWLALVGGQDIADVAIACIGSTTAQAAERLGFEKVYFPDAPGVEGFVHAIVEALQQNNRSKVLSAI</sequence>
<evidence type="ECO:0000256" key="2">
    <source>
        <dbReference type="ARBA" id="ARBA00008133"/>
    </source>
</evidence>
<dbReference type="CDD" id="cd06578">
    <property type="entry name" value="HemD"/>
    <property type="match status" value="1"/>
</dbReference>
<evidence type="ECO:0000313" key="10">
    <source>
        <dbReference type="Proteomes" id="UP001314263"/>
    </source>
</evidence>
<dbReference type="Pfam" id="PF02602">
    <property type="entry name" value="HEM4"/>
    <property type="match status" value="1"/>
</dbReference>
<dbReference type="GO" id="GO:0006780">
    <property type="term" value="P:uroporphyrinogen III biosynthetic process"/>
    <property type="evidence" value="ECO:0007669"/>
    <property type="project" value="UniProtKB-UniRule"/>
</dbReference>
<dbReference type="AlphaFoldDB" id="A0AAV1HRG7"/>
<evidence type="ECO:0000259" key="8">
    <source>
        <dbReference type="Pfam" id="PF02602"/>
    </source>
</evidence>
<proteinExistence type="inferred from homology"/>
<comment type="catalytic activity">
    <reaction evidence="6 7">
        <text>hydroxymethylbilane = uroporphyrinogen III + H2O</text>
        <dbReference type="Rhea" id="RHEA:18965"/>
        <dbReference type="ChEBI" id="CHEBI:15377"/>
        <dbReference type="ChEBI" id="CHEBI:57308"/>
        <dbReference type="ChEBI" id="CHEBI:57845"/>
        <dbReference type="EC" id="4.2.1.75"/>
    </reaction>
</comment>
<evidence type="ECO:0000256" key="4">
    <source>
        <dbReference type="ARBA" id="ARBA00023239"/>
    </source>
</evidence>
<evidence type="ECO:0000256" key="3">
    <source>
        <dbReference type="ARBA" id="ARBA00013109"/>
    </source>
</evidence>
<comment type="similarity">
    <text evidence="2 7">Belongs to the uroporphyrinogen-III synthase family.</text>
</comment>
<dbReference type="PANTHER" id="PTHR38042">
    <property type="entry name" value="UROPORPHYRINOGEN-III SYNTHASE, CHLOROPLASTIC"/>
    <property type="match status" value="1"/>
</dbReference>
<dbReference type="SUPFAM" id="SSF69618">
    <property type="entry name" value="HemD-like"/>
    <property type="match status" value="1"/>
</dbReference>
<dbReference type="GO" id="GO:0006782">
    <property type="term" value="P:protoporphyrinogen IX biosynthetic process"/>
    <property type="evidence" value="ECO:0007669"/>
    <property type="project" value="UniProtKB-UniRule"/>
</dbReference>
<feature type="domain" description="Tetrapyrrole biosynthesis uroporphyrinogen III synthase" evidence="8">
    <location>
        <begin position="97"/>
        <end position="312"/>
    </location>
</feature>
<dbReference type="Gene3D" id="3.40.50.10090">
    <property type="match status" value="2"/>
</dbReference>
<dbReference type="InterPro" id="IPR003754">
    <property type="entry name" value="4pyrrol_synth_uPrphyn_synth"/>
</dbReference>
<gene>
    <name evidence="9" type="ORF">CVIRNUC_000340</name>
</gene>
<evidence type="ECO:0000256" key="7">
    <source>
        <dbReference type="RuleBase" id="RU366031"/>
    </source>
</evidence>
<comment type="function">
    <text evidence="7">Catalyzes cyclization of the linear tetrapyrrole, hydroxymethylbilane, to the macrocyclic uroporphyrinogen III.</text>
</comment>
<evidence type="ECO:0000256" key="5">
    <source>
        <dbReference type="ARBA" id="ARBA00023244"/>
    </source>
</evidence>
<dbReference type="EMBL" id="CAUYUE010000001">
    <property type="protein sequence ID" value="CAK0733830.1"/>
    <property type="molecule type" value="Genomic_DNA"/>
</dbReference>
<comment type="pathway">
    <text evidence="1 7">Porphyrin-containing compound metabolism; protoporphyrin-IX biosynthesis; coproporphyrinogen-III from 5-aminolevulinate: step 3/4.</text>
</comment>
<keyword evidence="4 7" id="KW-0456">Lyase</keyword>
<dbReference type="InterPro" id="IPR036108">
    <property type="entry name" value="4pyrrol_syn_uPrphyn_synt_sf"/>
</dbReference>
<dbReference type="Proteomes" id="UP001314263">
    <property type="component" value="Unassembled WGS sequence"/>
</dbReference>
<comment type="caution">
    <text evidence="9">The sequence shown here is derived from an EMBL/GenBank/DDBJ whole genome shotgun (WGS) entry which is preliminary data.</text>
</comment>
<dbReference type="InterPro" id="IPR039793">
    <property type="entry name" value="UROS/Hem4"/>
</dbReference>
<dbReference type="GO" id="GO:0004852">
    <property type="term" value="F:uroporphyrinogen-III synthase activity"/>
    <property type="evidence" value="ECO:0007669"/>
    <property type="project" value="UniProtKB-UniRule"/>
</dbReference>
<dbReference type="EC" id="4.2.1.75" evidence="3 7"/>
<keyword evidence="5 7" id="KW-0627">Porphyrin biosynthesis</keyword>
<name>A0AAV1HRG7_9CHLO</name>
<organism evidence="9 10">
    <name type="scientific">Coccomyxa viridis</name>
    <dbReference type="NCBI Taxonomy" id="1274662"/>
    <lineage>
        <taxon>Eukaryota</taxon>
        <taxon>Viridiplantae</taxon>
        <taxon>Chlorophyta</taxon>
        <taxon>core chlorophytes</taxon>
        <taxon>Trebouxiophyceae</taxon>
        <taxon>Trebouxiophyceae incertae sedis</taxon>
        <taxon>Coccomyxaceae</taxon>
        <taxon>Coccomyxa</taxon>
    </lineage>
</organism>
<accession>A0AAV1HRG7</accession>